<dbReference type="PANTHER" id="PTHR21266:SF60">
    <property type="entry name" value="3-KETOSTEROID-9-ALPHA-MONOOXYGENASE, OXYGENASE COMPONENT"/>
    <property type="match status" value="1"/>
</dbReference>
<dbReference type="GO" id="GO:0046872">
    <property type="term" value="F:metal ion binding"/>
    <property type="evidence" value="ECO:0007669"/>
    <property type="project" value="UniProtKB-KW"/>
</dbReference>
<dbReference type="InterPro" id="IPR036922">
    <property type="entry name" value="Rieske_2Fe-2S_sf"/>
</dbReference>
<keyword evidence="4" id="KW-0408">Iron</keyword>
<evidence type="ECO:0000313" key="7">
    <source>
        <dbReference type="EMBL" id="TJZ44597.1"/>
    </source>
</evidence>
<keyword evidence="8" id="KW-1185">Reference proteome</keyword>
<dbReference type="OrthoDB" id="5243643at2"/>
<keyword evidence="2" id="KW-0479">Metal-binding</keyword>
<evidence type="ECO:0000313" key="8">
    <source>
        <dbReference type="Proteomes" id="UP000308697"/>
    </source>
</evidence>
<evidence type="ECO:0000256" key="5">
    <source>
        <dbReference type="ARBA" id="ARBA00023014"/>
    </source>
</evidence>
<keyword evidence="3" id="KW-0560">Oxidoreductase</keyword>
<dbReference type="Gene3D" id="3.90.380.10">
    <property type="entry name" value="Naphthalene 1,2-dioxygenase Alpha Subunit, Chain A, domain 1"/>
    <property type="match status" value="1"/>
</dbReference>
<dbReference type="Pfam" id="PF00355">
    <property type="entry name" value="Rieske"/>
    <property type="match status" value="1"/>
</dbReference>
<dbReference type="GO" id="GO:0016705">
    <property type="term" value="F:oxidoreductase activity, acting on paired donors, with incorporation or reduction of molecular oxygen"/>
    <property type="evidence" value="ECO:0007669"/>
    <property type="project" value="UniProtKB-ARBA"/>
</dbReference>
<keyword evidence="1" id="KW-0001">2Fe-2S</keyword>
<dbReference type="EMBL" id="SUMB01000012">
    <property type="protein sequence ID" value="TJZ44597.1"/>
    <property type="molecule type" value="Genomic_DNA"/>
</dbReference>
<dbReference type="GO" id="GO:0005737">
    <property type="term" value="C:cytoplasm"/>
    <property type="evidence" value="ECO:0007669"/>
    <property type="project" value="TreeGrafter"/>
</dbReference>
<feature type="domain" description="Rieske" evidence="6">
    <location>
        <begin position="56"/>
        <end position="159"/>
    </location>
</feature>
<evidence type="ECO:0000256" key="2">
    <source>
        <dbReference type="ARBA" id="ARBA00022723"/>
    </source>
</evidence>
<sequence>MNGYAKSASEWWRQQRHGRWERVRLRVRSRLRSYDRALQSEQGPVATEDGPYPSGWYFARFGEHLRRGQVVPVTFMSQSYALFRTREGHVGMVDSQCCHLGADLSRCGSVSGERLVCGYHAWEFDRTGHCTKIPGMDRIPPRARQRSVPVLERGGNIWFWYGDGPPLPFVDVDFTDDRRRYVTLPGEVSICHGGLLPLAEHVTDVSHWPFIHGASEPMQYVSLRNEGRHFEYRVQPSSPVRRMQGFFRPYILVTLTGPASSVVRSQHGPEPNRDRPFLAAVLGSSPVRDGATITAWRIAVRKLGPDWLLWPVNRLLAVLLWWVVRRNFHADLEILRWTRPPAKPLWVKADGPSVREFQHFYRRQIVGRPQNPQPRHDAVEEH</sequence>
<dbReference type="SUPFAM" id="SSF50022">
    <property type="entry name" value="ISP domain"/>
    <property type="match status" value="1"/>
</dbReference>
<protein>
    <submittedName>
        <fullName evidence="7">Rieske (2Fe-2S) protein</fullName>
    </submittedName>
</protein>
<name>A0A4U0MUB9_9ACTN</name>
<dbReference type="AlphaFoldDB" id="A0A4U0MUB9"/>
<dbReference type="PROSITE" id="PS51296">
    <property type="entry name" value="RIESKE"/>
    <property type="match status" value="1"/>
</dbReference>
<dbReference type="Gene3D" id="2.102.10.10">
    <property type="entry name" value="Rieske [2Fe-2S] iron-sulphur domain"/>
    <property type="match status" value="1"/>
</dbReference>
<reference evidence="7 8" key="1">
    <citation type="submission" date="2019-04" db="EMBL/GenBank/DDBJ databases">
        <title>Streptomyces piniterrae sp. nov., a heliquinomycin-producing actinomycete isolated from rhizosphere soil of Pinus yunnanensis.</title>
        <authorList>
            <person name="Zhuang X."/>
            <person name="Zhao J."/>
        </authorList>
    </citation>
    <scope>NUCLEOTIDE SEQUENCE [LARGE SCALE GENOMIC DNA]</scope>
    <source>
        <strain evidence="8">jys28</strain>
    </source>
</reference>
<dbReference type="Proteomes" id="UP000308697">
    <property type="component" value="Unassembled WGS sequence"/>
</dbReference>
<dbReference type="InterPro" id="IPR050584">
    <property type="entry name" value="Cholesterol_7-desaturase"/>
</dbReference>
<accession>A0A4U0MUB9</accession>
<evidence type="ECO:0000256" key="3">
    <source>
        <dbReference type="ARBA" id="ARBA00023002"/>
    </source>
</evidence>
<gene>
    <name evidence="7" type="ORF">FCH28_30195</name>
</gene>
<comment type="caution">
    <text evidence="7">The sequence shown here is derived from an EMBL/GenBank/DDBJ whole genome shotgun (WGS) entry which is preliminary data.</text>
</comment>
<evidence type="ECO:0000256" key="4">
    <source>
        <dbReference type="ARBA" id="ARBA00023004"/>
    </source>
</evidence>
<keyword evidence="5" id="KW-0411">Iron-sulfur</keyword>
<evidence type="ECO:0000256" key="1">
    <source>
        <dbReference type="ARBA" id="ARBA00022714"/>
    </source>
</evidence>
<dbReference type="GO" id="GO:0051537">
    <property type="term" value="F:2 iron, 2 sulfur cluster binding"/>
    <property type="evidence" value="ECO:0007669"/>
    <property type="project" value="UniProtKB-KW"/>
</dbReference>
<evidence type="ECO:0000259" key="6">
    <source>
        <dbReference type="PROSITE" id="PS51296"/>
    </source>
</evidence>
<proteinExistence type="predicted"/>
<dbReference type="InterPro" id="IPR017941">
    <property type="entry name" value="Rieske_2Fe-2S"/>
</dbReference>
<organism evidence="7 8">
    <name type="scientific">Streptomyces piniterrae</name>
    <dbReference type="NCBI Taxonomy" id="2571125"/>
    <lineage>
        <taxon>Bacteria</taxon>
        <taxon>Bacillati</taxon>
        <taxon>Actinomycetota</taxon>
        <taxon>Actinomycetes</taxon>
        <taxon>Kitasatosporales</taxon>
        <taxon>Streptomycetaceae</taxon>
        <taxon>Streptomyces</taxon>
    </lineage>
</organism>
<dbReference type="GO" id="GO:0004497">
    <property type="term" value="F:monooxygenase activity"/>
    <property type="evidence" value="ECO:0007669"/>
    <property type="project" value="UniProtKB-ARBA"/>
</dbReference>
<dbReference type="PANTHER" id="PTHR21266">
    <property type="entry name" value="IRON-SULFUR DOMAIN CONTAINING PROTEIN"/>
    <property type="match status" value="1"/>
</dbReference>